<dbReference type="EMBL" id="JARJCM010000183">
    <property type="protein sequence ID" value="KAJ7023740.1"/>
    <property type="molecule type" value="Genomic_DNA"/>
</dbReference>
<evidence type="ECO:0000313" key="2">
    <source>
        <dbReference type="EMBL" id="KAJ7023740.1"/>
    </source>
</evidence>
<evidence type="ECO:0000256" key="1">
    <source>
        <dbReference type="SAM" id="Phobius"/>
    </source>
</evidence>
<protein>
    <submittedName>
        <fullName evidence="2">Uncharacterized protein</fullName>
    </submittedName>
</protein>
<dbReference type="AlphaFoldDB" id="A0AAD6SCI2"/>
<accession>A0AAD6SCI2</accession>
<keyword evidence="1" id="KW-0812">Transmembrane</keyword>
<dbReference type="Proteomes" id="UP001218188">
    <property type="component" value="Unassembled WGS sequence"/>
</dbReference>
<proteinExistence type="predicted"/>
<reference evidence="2" key="1">
    <citation type="submission" date="2023-03" db="EMBL/GenBank/DDBJ databases">
        <title>Massive genome expansion in bonnet fungi (Mycena s.s.) driven by repeated elements and novel gene families across ecological guilds.</title>
        <authorList>
            <consortium name="Lawrence Berkeley National Laboratory"/>
            <person name="Harder C.B."/>
            <person name="Miyauchi S."/>
            <person name="Viragh M."/>
            <person name="Kuo A."/>
            <person name="Thoen E."/>
            <person name="Andreopoulos B."/>
            <person name="Lu D."/>
            <person name="Skrede I."/>
            <person name="Drula E."/>
            <person name="Henrissat B."/>
            <person name="Morin E."/>
            <person name="Kohler A."/>
            <person name="Barry K."/>
            <person name="LaButti K."/>
            <person name="Morin E."/>
            <person name="Salamov A."/>
            <person name="Lipzen A."/>
            <person name="Mereny Z."/>
            <person name="Hegedus B."/>
            <person name="Baldrian P."/>
            <person name="Stursova M."/>
            <person name="Weitz H."/>
            <person name="Taylor A."/>
            <person name="Grigoriev I.V."/>
            <person name="Nagy L.G."/>
            <person name="Martin F."/>
            <person name="Kauserud H."/>
        </authorList>
    </citation>
    <scope>NUCLEOTIDE SEQUENCE</scope>
    <source>
        <strain evidence="2">CBHHK200</strain>
    </source>
</reference>
<name>A0AAD6SCI2_9AGAR</name>
<evidence type="ECO:0000313" key="3">
    <source>
        <dbReference type="Proteomes" id="UP001218188"/>
    </source>
</evidence>
<sequence>EFYPSAKYLVATRKALVSILPLGLVYIVLHLAEYWAQDIAECSEGGRAVAASDALDSNANICYLITKPIQQLDMENARLKIVRVEFTTVSHDQG</sequence>
<gene>
    <name evidence="2" type="ORF">C8F04DRAFT_969836</name>
</gene>
<keyword evidence="3" id="KW-1185">Reference proteome</keyword>
<keyword evidence="1" id="KW-1133">Transmembrane helix</keyword>
<organism evidence="2 3">
    <name type="scientific">Mycena alexandri</name>
    <dbReference type="NCBI Taxonomy" id="1745969"/>
    <lineage>
        <taxon>Eukaryota</taxon>
        <taxon>Fungi</taxon>
        <taxon>Dikarya</taxon>
        <taxon>Basidiomycota</taxon>
        <taxon>Agaricomycotina</taxon>
        <taxon>Agaricomycetes</taxon>
        <taxon>Agaricomycetidae</taxon>
        <taxon>Agaricales</taxon>
        <taxon>Marasmiineae</taxon>
        <taxon>Mycenaceae</taxon>
        <taxon>Mycena</taxon>
    </lineage>
</organism>
<feature type="non-terminal residue" evidence="2">
    <location>
        <position position="1"/>
    </location>
</feature>
<comment type="caution">
    <text evidence="2">The sequence shown here is derived from an EMBL/GenBank/DDBJ whole genome shotgun (WGS) entry which is preliminary data.</text>
</comment>
<feature type="transmembrane region" description="Helical" evidence="1">
    <location>
        <begin position="15"/>
        <end position="36"/>
    </location>
</feature>
<keyword evidence="1" id="KW-0472">Membrane</keyword>